<keyword evidence="2 5" id="KW-0812">Transmembrane</keyword>
<keyword evidence="5" id="KW-1003">Cell membrane</keyword>
<dbReference type="Proteomes" id="UP000198584">
    <property type="component" value="Unassembled WGS sequence"/>
</dbReference>
<keyword evidence="5" id="KW-0813">Transport</keyword>
<name>A0A1H3ZPD3_9BACI</name>
<evidence type="ECO:0000313" key="6">
    <source>
        <dbReference type="EMBL" id="SEA25626.1"/>
    </source>
</evidence>
<feature type="transmembrane region" description="Helical" evidence="5">
    <location>
        <begin position="188"/>
        <end position="205"/>
    </location>
</feature>
<feature type="transmembrane region" description="Helical" evidence="5">
    <location>
        <begin position="150"/>
        <end position="176"/>
    </location>
</feature>
<feature type="transmembrane region" description="Helical" evidence="5">
    <location>
        <begin position="211"/>
        <end position="230"/>
    </location>
</feature>
<reference evidence="6 7" key="1">
    <citation type="submission" date="2016-10" db="EMBL/GenBank/DDBJ databases">
        <authorList>
            <person name="de Groot N.N."/>
        </authorList>
    </citation>
    <scope>NUCLEOTIDE SEQUENCE [LARGE SCALE GENOMIC DNA]</scope>
    <source>
        <strain evidence="6 7">CCM7597</strain>
    </source>
</reference>
<dbReference type="InterPro" id="IPR002033">
    <property type="entry name" value="TatC"/>
</dbReference>
<dbReference type="NCBIfam" id="TIGR00945">
    <property type="entry name" value="tatC"/>
    <property type="match status" value="1"/>
</dbReference>
<evidence type="ECO:0000256" key="3">
    <source>
        <dbReference type="ARBA" id="ARBA00022989"/>
    </source>
</evidence>
<comment type="similarity">
    <text evidence="5">Belongs to the TatC family.</text>
</comment>
<dbReference type="STRING" id="571932.SAMN05421743_103320"/>
<dbReference type="GO" id="GO:0043953">
    <property type="term" value="P:protein transport by the Tat complex"/>
    <property type="evidence" value="ECO:0007669"/>
    <property type="project" value="UniProtKB-UniRule"/>
</dbReference>
<accession>A0A1H3ZPD3</accession>
<feature type="transmembrane region" description="Helical" evidence="5">
    <location>
        <begin position="20"/>
        <end position="41"/>
    </location>
</feature>
<dbReference type="AlphaFoldDB" id="A0A1H3ZPD3"/>
<gene>
    <name evidence="5" type="primary">tatC</name>
    <name evidence="6" type="ORF">SAMN05421743_103320</name>
</gene>
<dbReference type="HAMAP" id="MF_00902">
    <property type="entry name" value="TatC"/>
    <property type="match status" value="1"/>
</dbReference>
<dbReference type="EMBL" id="FNQR01000003">
    <property type="protein sequence ID" value="SEA25626.1"/>
    <property type="molecule type" value="Genomic_DNA"/>
</dbReference>
<dbReference type="PANTHER" id="PTHR30371:SF4">
    <property type="entry name" value="SEC-INDEPENDENT PROTEIN TRANSLOCASE PROTEIN TATCD"/>
    <property type="match status" value="1"/>
</dbReference>
<dbReference type="Pfam" id="PF00902">
    <property type="entry name" value="TatC"/>
    <property type="match status" value="1"/>
</dbReference>
<dbReference type="PANTHER" id="PTHR30371">
    <property type="entry name" value="SEC-INDEPENDENT PROTEIN TRANSLOCASE PROTEIN TATC"/>
    <property type="match status" value="1"/>
</dbReference>
<feature type="transmembrane region" description="Helical" evidence="5">
    <location>
        <begin position="61"/>
        <end position="85"/>
    </location>
</feature>
<evidence type="ECO:0000313" key="7">
    <source>
        <dbReference type="Proteomes" id="UP000198584"/>
    </source>
</evidence>
<evidence type="ECO:0000256" key="5">
    <source>
        <dbReference type="HAMAP-Rule" id="MF_00902"/>
    </source>
</evidence>
<evidence type="ECO:0000256" key="1">
    <source>
        <dbReference type="ARBA" id="ARBA00004141"/>
    </source>
</evidence>
<comment type="subcellular location">
    <subcellularLocation>
        <location evidence="5">Cell membrane</location>
        <topology evidence="5">Multi-pass membrane protein</topology>
    </subcellularLocation>
    <subcellularLocation>
        <location evidence="1">Membrane</location>
        <topology evidence="1">Multi-pass membrane protein</topology>
    </subcellularLocation>
</comment>
<dbReference type="GO" id="GO:0065002">
    <property type="term" value="P:intracellular protein transmembrane transport"/>
    <property type="evidence" value="ECO:0007669"/>
    <property type="project" value="TreeGrafter"/>
</dbReference>
<protein>
    <recommendedName>
        <fullName evidence="5">Sec-independent protein translocase protein TatC</fullName>
    </recommendedName>
</protein>
<evidence type="ECO:0000256" key="2">
    <source>
        <dbReference type="ARBA" id="ARBA00022692"/>
    </source>
</evidence>
<sequence>MEAKNQQLIGHLEELRKRVIITFVSFLGFLIGGFVFVRPLYGWLIKDLDTQLAVLGPSEILWVYLMIAAVIALAGTIPVAAFQVWRFVAPALSQEERKVTLRFIPALFFLFLFGIAFGYFLLFPLVLGFLMTLSEGQFEMMFTADKYFRFLINMTVPFGLLFEMPLVVLFLTRLGILNPIRLKRARKIAYFVMVVISVLITPPDFLSDVLVILPLLTLYEISISLSNFVYKKRLSSDEPSDRTVA</sequence>
<keyword evidence="5" id="KW-0653">Protein transport</keyword>
<evidence type="ECO:0000256" key="4">
    <source>
        <dbReference type="ARBA" id="ARBA00023136"/>
    </source>
</evidence>
<dbReference type="OrthoDB" id="9777044at2"/>
<organism evidence="6 7">
    <name type="scientific">Thalassobacillus cyri</name>
    <dbReference type="NCBI Taxonomy" id="571932"/>
    <lineage>
        <taxon>Bacteria</taxon>
        <taxon>Bacillati</taxon>
        <taxon>Bacillota</taxon>
        <taxon>Bacilli</taxon>
        <taxon>Bacillales</taxon>
        <taxon>Bacillaceae</taxon>
        <taxon>Thalassobacillus</taxon>
    </lineage>
</organism>
<dbReference type="GO" id="GO:0033281">
    <property type="term" value="C:TAT protein transport complex"/>
    <property type="evidence" value="ECO:0007669"/>
    <property type="project" value="UniProtKB-UniRule"/>
</dbReference>
<feature type="transmembrane region" description="Helical" evidence="5">
    <location>
        <begin position="106"/>
        <end position="130"/>
    </location>
</feature>
<keyword evidence="3 5" id="KW-1133">Transmembrane helix</keyword>
<comment type="function">
    <text evidence="5">Part of the twin-arginine translocation (Tat) system that transports large folded proteins containing a characteristic twin-arginine motif in their signal peptide across membranes.</text>
</comment>
<dbReference type="PRINTS" id="PR01840">
    <property type="entry name" value="TATCFAMILY"/>
</dbReference>
<keyword evidence="4 5" id="KW-0472">Membrane</keyword>
<keyword evidence="7" id="KW-1185">Reference proteome</keyword>
<comment type="subunit">
    <text evidence="5">Forms a complex with TatA.</text>
</comment>
<keyword evidence="5" id="KW-0811">Translocation</keyword>
<dbReference type="RefSeq" id="WP_093043304.1">
    <property type="nucleotide sequence ID" value="NZ_FNQR01000003.1"/>
</dbReference>
<proteinExistence type="inferred from homology"/>
<dbReference type="GO" id="GO:0009977">
    <property type="term" value="F:proton motive force dependent protein transmembrane transporter activity"/>
    <property type="evidence" value="ECO:0007669"/>
    <property type="project" value="TreeGrafter"/>
</dbReference>